<dbReference type="RefSeq" id="WP_185656018.1">
    <property type="nucleotide sequence ID" value="NZ_JACLAG010000003.1"/>
</dbReference>
<evidence type="ECO:0000256" key="2">
    <source>
        <dbReference type="ARBA" id="ARBA00008064"/>
    </source>
</evidence>
<feature type="domain" description="PapC N-terminal" evidence="12">
    <location>
        <begin position="31"/>
        <end position="178"/>
    </location>
</feature>
<keyword evidence="4" id="KW-1134">Transmembrane beta strand</keyword>
<evidence type="ECO:0000256" key="1">
    <source>
        <dbReference type="ARBA" id="ARBA00004571"/>
    </source>
</evidence>
<evidence type="ECO:0000256" key="9">
    <source>
        <dbReference type="ARBA" id="ARBA00023237"/>
    </source>
</evidence>
<name>A0A7X1BQP2_9ENTR</name>
<dbReference type="GO" id="GO:0009297">
    <property type="term" value="P:pilus assembly"/>
    <property type="evidence" value="ECO:0007669"/>
    <property type="project" value="InterPro"/>
</dbReference>
<comment type="subcellular location">
    <subcellularLocation>
        <location evidence="1">Cell outer membrane</location>
        <topology evidence="1">Multi-pass membrane protein</topology>
    </subcellularLocation>
</comment>
<dbReference type="AlphaFoldDB" id="A0A7X1BQP2"/>
<dbReference type="Pfam" id="PF13954">
    <property type="entry name" value="PapC_N"/>
    <property type="match status" value="1"/>
</dbReference>
<evidence type="ECO:0000256" key="4">
    <source>
        <dbReference type="ARBA" id="ARBA00022452"/>
    </source>
</evidence>
<dbReference type="Pfam" id="PF00577">
    <property type="entry name" value="Usher"/>
    <property type="match status" value="1"/>
</dbReference>
<dbReference type="InterPro" id="IPR025885">
    <property type="entry name" value="PapC_N"/>
</dbReference>
<keyword evidence="9" id="KW-0998">Cell outer membrane</keyword>
<reference evidence="13 14" key="1">
    <citation type="submission" date="2020-08" db="EMBL/GenBank/DDBJ databases">
        <title>Emergence and comparative genomics analysis of Citrobacter in Fennec fox imported from North Africa to China.</title>
        <authorList>
            <person name="Zheng B."/>
        </authorList>
    </citation>
    <scope>NUCLEOTIDE SEQUENCE [LARGE SCALE GENOMIC DNA]</scope>
    <source>
        <strain evidence="13 14">FF141</strain>
    </source>
</reference>
<dbReference type="GO" id="GO:0015473">
    <property type="term" value="F:fimbrial usher porin activity"/>
    <property type="evidence" value="ECO:0007669"/>
    <property type="project" value="InterPro"/>
</dbReference>
<dbReference type="PANTHER" id="PTHR30451">
    <property type="entry name" value="OUTER MEMBRANE USHER PROTEIN"/>
    <property type="match status" value="1"/>
</dbReference>
<sequence>MFSIRVLRTFTFNSLTLAILAASAPGYADDYFNLSALETDTPLENTGALAAYLHNSGLLPGNYLTSVVWDQEFIDKRNINFLLSKDGKKLVPQFTKAELRELGVKVDTVPALNLLDDNSPVGDISECIPEARYDFSADTQVLQLRIPQMYRNTQISGDTNPKYWDDGIPALWTSYYISGSHQRFNGDESSSNWVSLNSGINLGPWRLHNMGTWGQDDGWQSINTSLQRDIKPLRSQFEAGQTSTNGELFDSVQMTGIKLETDTSMLPSSLQGFAPVVRGIANSDAKVTVKQNGYVIYQTNVSPGPFEIRDLSQLTAGADLEVTVQEADGTERSFIQASSSVPIMLREGAMKYSLAAGKYRDVDNGEEPGFGQATLIYGLPYGMTAYGGMLGASMYHSALVGMGVDLQQFGSLSTDVTAAKTAFNDDRDDARGQSWRAQYAKDFPLTDTTVTLASYRYSTSGFYTFQEALDQRNNNYDSDDIYSYRSTNNRRSRQQFSLSQSLHSWGSVYANAYQQDYWGMDGYERSISLGYSSSWQGINWSVNYNLTKTPSTTDDQQIAFSINVPLARWLSNSWATYNMNSTRHGNTSHQVGISGTLLEDNNLSYNLQQTYTNSDAGNGAYLSSRYRASVGEFSSSYSYQKDNKQWSYSAQGSVVAHSHGVTLGPSIQDAFAIVHIADGNNVKVQNSWGVYTDYWGNAVVPSLTNYRRNTITVNTYGRDDIDIQDSSLDVTPTKGAVVAADFTARTGKRALITLKRNHGVVPFGAMLSLSESTAIVGDDGEVYLTGLKGTQTFTVQWGDGREARCAGSVTIPEEVPAGIYKANVQCQ</sequence>
<dbReference type="SUPFAM" id="SSF141729">
    <property type="entry name" value="FimD N-terminal domain-like"/>
    <property type="match status" value="1"/>
</dbReference>
<evidence type="ECO:0000256" key="8">
    <source>
        <dbReference type="ARBA" id="ARBA00023136"/>
    </source>
</evidence>
<accession>A0A7X1BQP2</accession>
<evidence type="ECO:0000256" key="3">
    <source>
        <dbReference type="ARBA" id="ARBA00022448"/>
    </source>
</evidence>
<feature type="signal peptide" evidence="10">
    <location>
        <begin position="1"/>
        <end position="28"/>
    </location>
</feature>
<evidence type="ECO:0000313" key="13">
    <source>
        <dbReference type="EMBL" id="MBC2620827.1"/>
    </source>
</evidence>
<dbReference type="PANTHER" id="PTHR30451:SF21">
    <property type="entry name" value="FIMBRIAL USHER DOMAIN-CONTAINING PROTEIN YDET-RELATED"/>
    <property type="match status" value="1"/>
</dbReference>
<dbReference type="InterPro" id="IPR000015">
    <property type="entry name" value="Fimb_usher"/>
</dbReference>
<keyword evidence="5" id="KW-1029">Fimbrium biogenesis</keyword>
<dbReference type="Gene3D" id="2.60.40.2610">
    <property type="entry name" value="Outer membrane usher protein FimD, plug domain"/>
    <property type="match status" value="1"/>
</dbReference>
<evidence type="ECO:0000256" key="5">
    <source>
        <dbReference type="ARBA" id="ARBA00022558"/>
    </source>
</evidence>
<evidence type="ECO:0000259" key="12">
    <source>
        <dbReference type="Pfam" id="PF13954"/>
    </source>
</evidence>
<evidence type="ECO:0000256" key="7">
    <source>
        <dbReference type="ARBA" id="ARBA00022729"/>
    </source>
</evidence>
<keyword evidence="6" id="KW-0812">Transmembrane</keyword>
<dbReference type="InterPro" id="IPR025949">
    <property type="entry name" value="PapC-like_C"/>
</dbReference>
<gene>
    <name evidence="13" type="ORF">H7I73_14390</name>
</gene>
<evidence type="ECO:0000313" key="14">
    <source>
        <dbReference type="Proteomes" id="UP000548504"/>
    </source>
</evidence>
<comment type="caution">
    <text evidence="13">The sequence shown here is derived from an EMBL/GenBank/DDBJ whole genome shotgun (WGS) entry which is preliminary data.</text>
</comment>
<proteinExistence type="inferred from homology"/>
<dbReference type="Proteomes" id="UP000548504">
    <property type="component" value="Unassembled WGS sequence"/>
</dbReference>
<dbReference type="InterPro" id="IPR037224">
    <property type="entry name" value="PapC_N_sf"/>
</dbReference>
<dbReference type="InterPro" id="IPR043142">
    <property type="entry name" value="PapC-like_C_sf"/>
</dbReference>
<dbReference type="InterPro" id="IPR042186">
    <property type="entry name" value="FimD_plug_dom"/>
</dbReference>
<keyword evidence="8" id="KW-0472">Membrane</keyword>
<dbReference type="GO" id="GO:0009279">
    <property type="term" value="C:cell outer membrane"/>
    <property type="evidence" value="ECO:0007669"/>
    <property type="project" value="UniProtKB-SubCell"/>
</dbReference>
<dbReference type="FunFam" id="2.60.40.3110:FF:000001">
    <property type="entry name" value="Putative fimbrial outer membrane usher"/>
    <property type="match status" value="1"/>
</dbReference>
<evidence type="ECO:0000256" key="6">
    <source>
        <dbReference type="ARBA" id="ARBA00022692"/>
    </source>
</evidence>
<feature type="chain" id="PRO_5030564545" evidence="10">
    <location>
        <begin position="29"/>
        <end position="827"/>
    </location>
</feature>
<dbReference type="Gene3D" id="2.60.40.3110">
    <property type="match status" value="1"/>
</dbReference>
<evidence type="ECO:0000259" key="11">
    <source>
        <dbReference type="Pfam" id="PF13953"/>
    </source>
</evidence>
<organism evidence="13 14">
    <name type="scientific">Citrobacter cronae</name>
    <dbReference type="NCBI Taxonomy" id="1748967"/>
    <lineage>
        <taxon>Bacteria</taxon>
        <taxon>Pseudomonadati</taxon>
        <taxon>Pseudomonadota</taxon>
        <taxon>Gammaproteobacteria</taxon>
        <taxon>Enterobacterales</taxon>
        <taxon>Enterobacteriaceae</taxon>
        <taxon>Citrobacter</taxon>
        <taxon>Citrobacter freundii complex</taxon>
    </lineage>
</organism>
<dbReference type="Pfam" id="PF13953">
    <property type="entry name" value="PapC_C"/>
    <property type="match status" value="1"/>
</dbReference>
<protein>
    <submittedName>
        <fullName evidence="13">Fimbrial biogenesis outer membrane usher protein</fullName>
    </submittedName>
</protein>
<keyword evidence="7 10" id="KW-0732">Signal</keyword>
<evidence type="ECO:0000256" key="10">
    <source>
        <dbReference type="SAM" id="SignalP"/>
    </source>
</evidence>
<dbReference type="Gene3D" id="2.60.40.2070">
    <property type="match status" value="1"/>
</dbReference>
<dbReference type="Gene3D" id="3.10.20.410">
    <property type="match status" value="1"/>
</dbReference>
<keyword evidence="3" id="KW-0813">Transport</keyword>
<feature type="domain" description="PapC-like C-terminal" evidence="11">
    <location>
        <begin position="751"/>
        <end position="813"/>
    </location>
</feature>
<comment type="similarity">
    <text evidence="2">Belongs to the fimbrial export usher family.</text>
</comment>
<dbReference type="EMBL" id="JACLAG010000003">
    <property type="protein sequence ID" value="MBC2620827.1"/>
    <property type="molecule type" value="Genomic_DNA"/>
</dbReference>